<gene>
    <name evidence="5" type="ORF">CTI12_AA144980</name>
</gene>
<dbReference type="InterPro" id="IPR001005">
    <property type="entry name" value="SANT/Myb"/>
</dbReference>
<keyword evidence="5" id="KW-0371">Homeobox</keyword>
<dbReference type="CDD" id="cd00167">
    <property type="entry name" value="SANT"/>
    <property type="match status" value="2"/>
</dbReference>
<feature type="domain" description="Myb-like" evidence="3">
    <location>
        <begin position="159"/>
        <end position="209"/>
    </location>
</feature>
<dbReference type="PROSITE" id="PS50090">
    <property type="entry name" value="MYB_LIKE"/>
    <property type="match status" value="2"/>
</dbReference>
<proteinExistence type="predicted"/>
<dbReference type="InterPro" id="IPR017930">
    <property type="entry name" value="Myb_dom"/>
</dbReference>
<name>A0A2U1PJR5_ARTAN</name>
<dbReference type="Gene3D" id="1.10.10.60">
    <property type="entry name" value="Homeodomain-like"/>
    <property type="match status" value="2"/>
</dbReference>
<dbReference type="Proteomes" id="UP000245207">
    <property type="component" value="Unassembled WGS sequence"/>
</dbReference>
<dbReference type="GO" id="GO:0000981">
    <property type="term" value="F:DNA-binding transcription factor activity, RNA polymerase II-specific"/>
    <property type="evidence" value="ECO:0007669"/>
    <property type="project" value="TreeGrafter"/>
</dbReference>
<evidence type="ECO:0000259" key="4">
    <source>
        <dbReference type="PROSITE" id="PS51294"/>
    </source>
</evidence>
<feature type="domain" description="HTH myb-type" evidence="4">
    <location>
        <begin position="107"/>
        <end position="158"/>
    </location>
</feature>
<keyword evidence="2" id="KW-0539">Nucleus</keyword>
<protein>
    <submittedName>
        <fullName evidence="5">Homeodomain-like protein</fullName>
    </submittedName>
</protein>
<dbReference type="EMBL" id="PKPP01001063">
    <property type="protein sequence ID" value="PWA86000.1"/>
    <property type="molecule type" value="Genomic_DNA"/>
</dbReference>
<comment type="caution">
    <text evidence="5">The sequence shown here is derived from an EMBL/GenBank/DDBJ whole genome shotgun (WGS) entry which is preliminary data.</text>
</comment>
<dbReference type="SUPFAM" id="SSF46689">
    <property type="entry name" value="Homeodomain-like"/>
    <property type="match status" value="1"/>
</dbReference>
<dbReference type="InterPro" id="IPR050560">
    <property type="entry name" value="MYB_TF"/>
</dbReference>
<feature type="domain" description="HTH myb-type" evidence="4">
    <location>
        <begin position="159"/>
        <end position="213"/>
    </location>
</feature>
<dbReference type="PANTHER" id="PTHR45614">
    <property type="entry name" value="MYB PROTEIN-RELATED"/>
    <property type="match status" value="1"/>
</dbReference>
<accession>A0A2U1PJR5</accession>
<evidence type="ECO:0000256" key="2">
    <source>
        <dbReference type="ARBA" id="ARBA00023242"/>
    </source>
</evidence>
<dbReference type="SMART" id="SM00717">
    <property type="entry name" value="SANT"/>
    <property type="match status" value="2"/>
</dbReference>
<sequence length="338" mass="38724">MSSFSFMESPSSHFYSNFPNFVASQDFAFGEPTQSNDTVYPYQASLIQTHSPFESTDFLEPPILQSNVTQIPPSPLVNSVEAVACLGTGENRDNVQITSGVSNGLSEKETLRRHWTEEEDMLLVRLVKLFGDKDWARIAARFPHKTRKRCRDRWLNYLSPNIIKNAWSKEEDKLLIALHKEFGNKWTKIAKCMPGRTDNSIKNHWYNTKRKLLRSTNGSKKREEYYSVLKEYITSVTSSSSKRQTNIQTSPLKQAESSAFDPLKDQPVMTLNVSSSFSTCSGVGYKPELVVNKTEFDFDFGDIDINFDDVTSHSTEQLEFDQKNDAFFMDMVNFDIKF</sequence>
<dbReference type="AlphaFoldDB" id="A0A2U1PJR5"/>
<comment type="subcellular location">
    <subcellularLocation>
        <location evidence="1">Nucleus</location>
    </subcellularLocation>
</comment>
<dbReference type="PANTHER" id="PTHR45614:SF285">
    <property type="entry name" value="TRANSCRIPTION FACTOR MYB98"/>
    <property type="match status" value="1"/>
</dbReference>
<dbReference type="Pfam" id="PF00249">
    <property type="entry name" value="Myb_DNA-binding"/>
    <property type="match status" value="2"/>
</dbReference>
<evidence type="ECO:0000313" key="6">
    <source>
        <dbReference type="Proteomes" id="UP000245207"/>
    </source>
</evidence>
<keyword evidence="5" id="KW-0238">DNA-binding</keyword>
<evidence type="ECO:0000313" key="5">
    <source>
        <dbReference type="EMBL" id="PWA86000.1"/>
    </source>
</evidence>
<feature type="domain" description="Myb-like" evidence="3">
    <location>
        <begin position="107"/>
        <end position="158"/>
    </location>
</feature>
<evidence type="ECO:0000256" key="1">
    <source>
        <dbReference type="ARBA" id="ARBA00004123"/>
    </source>
</evidence>
<dbReference type="GO" id="GO:0005634">
    <property type="term" value="C:nucleus"/>
    <property type="evidence" value="ECO:0007669"/>
    <property type="project" value="UniProtKB-SubCell"/>
</dbReference>
<dbReference type="PROSITE" id="PS51294">
    <property type="entry name" value="HTH_MYB"/>
    <property type="match status" value="2"/>
</dbReference>
<keyword evidence="6" id="KW-1185">Reference proteome</keyword>
<reference evidence="5 6" key="1">
    <citation type="journal article" date="2018" name="Mol. Plant">
        <title>The genome of Artemisia annua provides insight into the evolution of Asteraceae family and artemisinin biosynthesis.</title>
        <authorList>
            <person name="Shen Q."/>
            <person name="Zhang L."/>
            <person name="Liao Z."/>
            <person name="Wang S."/>
            <person name="Yan T."/>
            <person name="Shi P."/>
            <person name="Liu M."/>
            <person name="Fu X."/>
            <person name="Pan Q."/>
            <person name="Wang Y."/>
            <person name="Lv Z."/>
            <person name="Lu X."/>
            <person name="Zhang F."/>
            <person name="Jiang W."/>
            <person name="Ma Y."/>
            <person name="Chen M."/>
            <person name="Hao X."/>
            <person name="Li L."/>
            <person name="Tang Y."/>
            <person name="Lv G."/>
            <person name="Zhou Y."/>
            <person name="Sun X."/>
            <person name="Brodelius P.E."/>
            <person name="Rose J.K.C."/>
            <person name="Tang K."/>
        </authorList>
    </citation>
    <scope>NUCLEOTIDE SEQUENCE [LARGE SCALE GENOMIC DNA]</scope>
    <source>
        <strain evidence="6">cv. Huhao1</strain>
        <tissue evidence="5">Leaf</tissue>
    </source>
</reference>
<dbReference type="InterPro" id="IPR009057">
    <property type="entry name" value="Homeodomain-like_sf"/>
</dbReference>
<dbReference type="STRING" id="35608.A0A2U1PJR5"/>
<dbReference type="GO" id="GO:0000978">
    <property type="term" value="F:RNA polymerase II cis-regulatory region sequence-specific DNA binding"/>
    <property type="evidence" value="ECO:0007669"/>
    <property type="project" value="TreeGrafter"/>
</dbReference>
<dbReference type="OrthoDB" id="2143914at2759"/>
<organism evidence="5 6">
    <name type="scientific">Artemisia annua</name>
    <name type="common">Sweet wormwood</name>
    <dbReference type="NCBI Taxonomy" id="35608"/>
    <lineage>
        <taxon>Eukaryota</taxon>
        <taxon>Viridiplantae</taxon>
        <taxon>Streptophyta</taxon>
        <taxon>Embryophyta</taxon>
        <taxon>Tracheophyta</taxon>
        <taxon>Spermatophyta</taxon>
        <taxon>Magnoliopsida</taxon>
        <taxon>eudicotyledons</taxon>
        <taxon>Gunneridae</taxon>
        <taxon>Pentapetalae</taxon>
        <taxon>asterids</taxon>
        <taxon>campanulids</taxon>
        <taxon>Asterales</taxon>
        <taxon>Asteraceae</taxon>
        <taxon>Asteroideae</taxon>
        <taxon>Anthemideae</taxon>
        <taxon>Artemisiinae</taxon>
        <taxon>Artemisia</taxon>
    </lineage>
</organism>
<evidence type="ECO:0000259" key="3">
    <source>
        <dbReference type="PROSITE" id="PS50090"/>
    </source>
</evidence>